<evidence type="ECO:0000259" key="11">
    <source>
        <dbReference type="PROSITE" id="PS50893"/>
    </source>
</evidence>
<dbReference type="CDD" id="cd03226">
    <property type="entry name" value="ABC_cobalt_CbiO_domain2"/>
    <property type="match status" value="1"/>
</dbReference>
<keyword evidence="7" id="KW-0067">ATP-binding</keyword>
<dbReference type="GO" id="GO:0043190">
    <property type="term" value="C:ATP-binding cassette (ABC) transporter complex"/>
    <property type="evidence" value="ECO:0007669"/>
    <property type="project" value="TreeGrafter"/>
</dbReference>
<keyword evidence="8" id="KW-1278">Translocase</keyword>
<dbReference type="GO" id="GO:0016887">
    <property type="term" value="F:ATP hydrolysis activity"/>
    <property type="evidence" value="ECO:0007669"/>
    <property type="project" value="InterPro"/>
</dbReference>
<dbReference type="GO" id="GO:0042626">
    <property type="term" value="F:ATPase-coupled transmembrane transporter activity"/>
    <property type="evidence" value="ECO:0007669"/>
    <property type="project" value="TreeGrafter"/>
</dbReference>
<evidence type="ECO:0000256" key="4">
    <source>
        <dbReference type="ARBA" id="ARBA00022475"/>
    </source>
</evidence>
<dbReference type="SMART" id="SM00382">
    <property type="entry name" value="AAA"/>
    <property type="match status" value="2"/>
</dbReference>
<keyword evidence="3" id="KW-0813">Transport</keyword>
<accession>M2BKP9</accession>
<comment type="caution">
    <text evidence="12">The sequence shown here is derived from an EMBL/GenBank/DDBJ whole genome shotgun (WGS) entry which is preliminary data.</text>
</comment>
<gene>
    <name evidence="12" type="ORF">HMPREF9733_00744</name>
</gene>
<evidence type="ECO:0000313" key="13">
    <source>
        <dbReference type="Proteomes" id="UP000016183"/>
    </source>
</evidence>
<dbReference type="PANTHER" id="PTHR43553">
    <property type="entry name" value="HEAVY METAL TRANSPORTER"/>
    <property type="match status" value="1"/>
</dbReference>
<evidence type="ECO:0000256" key="5">
    <source>
        <dbReference type="ARBA" id="ARBA00022737"/>
    </source>
</evidence>
<sequence length="475" mass="51970">MIRMENVSFHYENSERGVSDINLTINEGECTVLTGPSGGGKTTILRLLNGLAPGYYSGALSGNISIGGKDMSSTPLWERGKFIGSVFQEPQSQFFSSELAGEIAFSCENYGLAQHEIIARTEGAIEAFHLAALRDHTLDTFSSGEKQRAAIASVYALSPSIYVCDEPTANLDEESAIRLSHVLKKLKKEGRTLIIAEHRLSWLYGIADRFIYIDEGIIQWTRTAEEMQKMTLEQKKHFGLRSFTPAIKPPLPSPSSRALSSAGTANEPLLQAYGIYRKEKGNLILQTIYFPVWRGQIIALTGKNGVGKTTLGLILSGLNKESGGTVFLNGKKCGLRARRKAVWYSANDTGTQFFTESVSEEILLNMMNTPDKLERARNVLQTMGLYDLKDVHPATLSGGQKQRLSVACALLSGRSILIFDEPTSGLDGYHADILAKAFLDAAARGKTIIIITHDFELIAACCSSEIMLEGEAQTK</sequence>
<evidence type="ECO:0000256" key="10">
    <source>
        <dbReference type="ARBA" id="ARBA00025157"/>
    </source>
</evidence>
<keyword evidence="5" id="KW-0677">Repeat</keyword>
<evidence type="ECO:0000313" key="12">
    <source>
        <dbReference type="EMBL" id="EMB25612.1"/>
    </source>
</evidence>
<feature type="domain" description="ABC transporter" evidence="11">
    <location>
        <begin position="2"/>
        <end position="240"/>
    </location>
</feature>
<dbReference type="RefSeq" id="WP_010694128.1">
    <property type="nucleotide sequence ID" value="NZ_KB442453.1"/>
</dbReference>
<dbReference type="PATRIC" id="fig|999437.3.peg.750"/>
<dbReference type="AlphaFoldDB" id="M2BKP9"/>
<evidence type="ECO:0000256" key="1">
    <source>
        <dbReference type="ARBA" id="ARBA00004202"/>
    </source>
</evidence>
<evidence type="ECO:0000256" key="7">
    <source>
        <dbReference type="ARBA" id="ARBA00022840"/>
    </source>
</evidence>
<evidence type="ECO:0000256" key="3">
    <source>
        <dbReference type="ARBA" id="ARBA00022448"/>
    </source>
</evidence>
<keyword evidence="6" id="KW-0547">Nucleotide-binding</keyword>
<dbReference type="Gene3D" id="3.40.50.300">
    <property type="entry name" value="P-loop containing nucleotide triphosphate hydrolases"/>
    <property type="match status" value="2"/>
</dbReference>
<comment type="function">
    <text evidence="10">Probably part of an ABC transporter complex. Responsible for energy coupling to the transport system.</text>
</comment>
<dbReference type="PANTHER" id="PTHR43553:SF23">
    <property type="entry name" value="ABC TRANSPORTER ATP-BINDING COMPONENT"/>
    <property type="match status" value="1"/>
</dbReference>
<dbReference type="EMBL" id="AGDZ01000018">
    <property type="protein sequence ID" value="EMB25612.1"/>
    <property type="molecule type" value="Genomic_DNA"/>
</dbReference>
<feature type="domain" description="ABC transporter" evidence="11">
    <location>
        <begin position="270"/>
        <end position="475"/>
    </location>
</feature>
<evidence type="ECO:0000256" key="6">
    <source>
        <dbReference type="ARBA" id="ARBA00022741"/>
    </source>
</evidence>
<dbReference type="Proteomes" id="UP000016183">
    <property type="component" value="Unassembled WGS sequence"/>
</dbReference>
<dbReference type="InterPro" id="IPR015856">
    <property type="entry name" value="ABC_transpr_CbiO/EcfA_su"/>
</dbReference>
<dbReference type="HOGENOM" id="CLU_000604_86_7_12"/>
<dbReference type="Pfam" id="PF00005">
    <property type="entry name" value="ABC_tran"/>
    <property type="match status" value="2"/>
</dbReference>
<keyword evidence="9" id="KW-0472">Membrane</keyword>
<keyword evidence="4" id="KW-1003">Cell membrane</keyword>
<name>M2BKP9_TREDN</name>
<dbReference type="CDD" id="cd03225">
    <property type="entry name" value="ABC_cobalt_CbiO_domain1"/>
    <property type="match status" value="1"/>
</dbReference>
<proteinExistence type="inferred from homology"/>
<evidence type="ECO:0000256" key="2">
    <source>
        <dbReference type="ARBA" id="ARBA00005417"/>
    </source>
</evidence>
<dbReference type="InterPro" id="IPR017871">
    <property type="entry name" value="ABC_transporter-like_CS"/>
</dbReference>
<dbReference type="InterPro" id="IPR050095">
    <property type="entry name" value="ECF_ABC_transporter_ATP-bd"/>
</dbReference>
<comment type="subcellular location">
    <subcellularLocation>
        <location evidence="1">Cell membrane</location>
        <topology evidence="1">Peripheral membrane protein</topology>
    </subcellularLocation>
</comment>
<evidence type="ECO:0000256" key="8">
    <source>
        <dbReference type="ARBA" id="ARBA00022967"/>
    </source>
</evidence>
<dbReference type="InterPro" id="IPR003439">
    <property type="entry name" value="ABC_transporter-like_ATP-bd"/>
</dbReference>
<dbReference type="SUPFAM" id="SSF52540">
    <property type="entry name" value="P-loop containing nucleoside triphosphate hydrolases"/>
    <property type="match status" value="2"/>
</dbReference>
<comment type="similarity">
    <text evidence="2">Belongs to the ABC transporter superfamily.</text>
</comment>
<dbReference type="PROSITE" id="PS50893">
    <property type="entry name" value="ABC_TRANSPORTER_2"/>
    <property type="match status" value="2"/>
</dbReference>
<dbReference type="GO" id="GO:0005524">
    <property type="term" value="F:ATP binding"/>
    <property type="evidence" value="ECO:0007669"/>
    <property type="project" value="UniProtKB-KW"/>
</dbReference>
<evidence type="ECO:0000256" key="9">
    <source>
        <dbReference type="ARBA" id="ARBA00023136"/>
    </source>
</evidence>
<reference evidence="12 13" key="1">
    <citation type="submission" date="2012-01" db="EMBL/GenBank/DDBJ databases">
        <title>The Genome Sequence of Treponema denticola SP33.</title>
        <authorList>
            <consortium name="The Broad Institute Genome Sequencing Platform"/>
            <person name="Earl A."/>
            <person name="Ward D."/>
            <person name="Feldgarden M."/>
            <person name="Gevers D."/>
            <person name="Blanton J.M."/>
            <person name="Fenno C.J."/>
            <person name="Baranova O.V."/>
            <person name="Mathney J."/>
            <person name="Dewhirst F.E."/>
            <person name="Izard J."/>
            <person name="Young S.K."/>
            <person name="Zeng Q."/>
            <person name="Gargeya S."/>
            <person name="Fitzgerald M."/>
            <person name="Haas B."/>
            <person name="Abouelleil A."/>
            <person name="Alvarado L."/>
            <person name="Arachchi H.M."/>
            <person name="Berlin A."/>
            <person name="Chapman S.B."/>
            <person name="Gearin G."/>
            <person name="Goldberg J."/>
            <person name="Griggs A."/>
            <person name="Gujja S."/>
            <person name="Hansen M."/>
            <person name="Heiman D."/>
            <person name="Howarth C."/>
            <person name="Larimer J."/>
            <person name="Lui A."/>
            <person name="MacDonald P.J.P."/>
            <person name="McCowen C."/>
            <person name="Montmayeur A."/>
            <person name="Murphy C."/>
            <person name="Neiman D."/>
            <person name="Pearson M."/>
            <person name="Priest M."/>
            <person name="Roberts A."/>
            <person name="Saif S."/>
            <person name="Shea T."/>
            <person name="Sisk P."/>
            <person name="Stolte C."/>
            <person name="Sykes S."/>
            <person name="Wortman J."/>
            <person name="Nusbaum C."/>
            <person name="Birren B."/>
        </authorList>
    </citation>
    <scope>NUCLEOTIDE SEQUENCE [LARGE SCALE GENOMIC DNA]</scope>
    <source>
        <strain evidence="12 13">SP33</strain>
    </source>
</reference>
<organism evidence="12 13">
    <name type="scientific">Treponema denticola SP33</name>
    <dbReference type="NCBI Taxonomy" id="999437"/>
    <lineage>
        <taxon>Bacteria</taxon>
        <taxon>Pseudomonadati</taxon>
        <taxon>Spirochaetota</taxon>
        <taxon>Spirochaetia</taxon>
        <taxon>Spirochaetales</taxon>
        <taxon>Treponemataceae</taxon>
        <taxon>Treponema</taxon>
    </lineage>
</organism>
<dbReference type="OrthoDB" id="501320at2"/>
<dbReference type="InterPro" id="IPR027417">
    <property type="entry name" value="P-loop_NTPase"/>
</dbReference>
<dbReference type="InterPro" id="IPR003593">
    <property type="entry name" value="AAA+_ATPase"/>
</dbReference>
<dbReference type="PROSITE" id="PS00211">
    <property type="entry name" value="ABC_TRANSPORTER_1"/>
    <property type="match status" value="2"/>
</dbReference>
<protein>
    <recommendedName>
        <fullName evidence="11">ABC transporter domain-containing protein</fullName>
    </recommendedName>
</protein>